<dbReference type="SMART" id="SM01058">
    <property type="entry name" value="CarD_TRCF"/>
    <property type="match status" value="1"/>
</dbReference>
<dbReference type="InterPro" id="IPR004576">
    <property type="entry name" value="Mfd"/>
</dbReference>
<dbReference type="SUPFAM" id="SSF141259">
    <property type="entry name" value="CarD-like"/>
    <property type="match status" value="1"/>
</dbReference>
<reference evidence="16" key="1">
    <citation type="submission" date="2022-07" db="EMBL/GenBank/DDBJ databases">
        <title>Characterization of the Novel Bacterium Alteromonas immobilis LMIT006 and Alteromonas gregis LMIT007.</title>
        <authorList>
            <person name="Lin X."/>
        </authorList>
    </citation>
    <scope>NUCLEOTIDE SEQUENCE</scope>
    <source>
        <strain evidence="16">LMIT007</strain>
    </source>
</reference>
<evidence type="ECO:0000256" key="10">
    <source>
        <dbReference type="ARBA" id="ARBA00061104"/>
    </source>
</evidence>
<dbReference type="FunFam" id="3.40.50.300:FF:000300">
    <property type="entry name" value="Transcription-repair-coupling factor"/>
    <property type="match status" value="1"/>
</dbReference>
<evidence type="ECO:0000256" key="6">
    <source>
        <dbReference type="ARBA" id="ARBA00022806"/>
    </source>
</evidence>
<dbReference type="SMART" id="SM00487">
    <property type="entry name" value="DEXDc"/>
    <property type="match status" value="1"/>
</dbReference>
<accession>A0AA42BLI0</accession>
<evidence type="ECO:0000256" key="9">
    <source>
        <dbReference type="ARBA" id="ARBA00023204"/>
    </source>
</evidence>
<dbReference type="InterPro" id="IPR011545">
    <property type="entry name" value="DEAD/DEAH_box_helicase_dom"/>
</dbReference>
<dbReference type="SUPFAM" id="SSF52540">
    <property type="entry name" value="P-loop containing nucleoside triphosphate hydrolases"/>
    <property type="match status" value="4"/>
</dbReference>
<evidence type="ECO:0000256" key="3">
    <source>
        <dbReference type="ARBA" id="ARBA00022741"/>
    </source>
</evidence>
<name>A0AA42BLI0_9ALTE</name>
<comment type="similarity">
    <text evidence="11 13">In the C-terminal section; belongs to the helicase family. RecG subfamily.</text>
</comment>
<dbReference type="InterPro" id="IPR027417">
    <property type="entry name" value="P-loop_NTPase"/>
</dbReference>
<dbReference type="Pfam" id="PF00270">
    <property type="entry name" value="DEAD"/>
    <property type="match status" value="1"/>
</dbReference>
<organism evidence="16 17">
    <name type="scientific">Opacimonas viscosa</name>
    <dbReference type="NCBI Taxonomy" id="2961944"/>
    <lineage>
        <taxon>Bacteria</taxon>
        <taxon>Pseudomonadati</taxon>
        <taxon>Pseudomonadota</taxon>
        <taxon>Gammaproteobacteria</taxon>
        <taxon>Alteromonadales</taxon>
        <taxon>Alteromonadaceae</taxon>
        <taxon>Opacimonas</taxon>
    </lineage>
</organism>
<dbReference type="InterPro" id="IPR036101">
    <property type="entry name" value="CarD-like/TRCF_RID_sf"/>
</dbReference>
<dbReference type="InterPro" id="IPR003711">
    <property type="entry name" value="CarD-like/TRCF_RID"/>
</dbReference>
<keyword evidence="6" id="KW-0347">Helicase</keyword>
<keyword evidence="2 13" id="KW-0963">Cytoplasm</keyword>
<keyword evidence="7 13" id="KW-0067">ATP-binding</keyword>
<gene>
    <name evidence="13 16" type="primary">mfd</name>
    <name evidence="16" type="ORF">NLF92_01460</name>
</gene>
<keyword evidence="9 13" id="KW-0234">DNA repair</keyword>
<keyword evidence="5 13" id="KW-0378">Hydrolase</keyword>
<comment type="similarity">
    <text evidence="10 13">In the N-terminal section; belongs to the UvrB family.</text>
</comment>
<dbReference type="NCBIfam" id="TIGR00580">
    <property type="entry name" value="mfd"/>
    <property type="match status" value="1"/>
</dbReference>
<feature type="domain" description="Helicase C-terminal" evidence="15">
    <location>
        <begin position="800"/>
        <end position="966"/>
    </location>
</feature>
<keyword evidence="4 13" id="KW-0227">DNA damage</keyword>
<dbReference type="RefSeq" id="WP_254098121.1">
    <property type="nucleotide sequence ID" value="NZ_JANATA010000001.1"/>
</dbReference>
<dbReference type="PROSITE" id="PS51194">
    <property type="entry name" value="HELICASE_CTER"/>
    <property type="match status" value="1"/>
</dbReference>
<evidence type="ECO:0000256" key="5">
    <source>
        <dbReference type="ARBA" id="ARBA00022801"/>
    </source>
</evidence>
<dbReference type="InterPro" id="IPR047112">
    <property type="entry name" value="RecG/Mfd"/>
</dbReference>
<evidence type="ECO:0000256" key="4">
    <source>
        <dbReference type="ARBA" id="ARBA00022763"/>
    </source>
</evidence>
<comment type="caution">
    <text evidence="16">The sequence shown here is derived from an EMBL/GenBank/DDBJ whole genome shotgun (WGS) entry which is preliminary data.</text>
</comment>
<dbReference type="Proteomes" id="UP001165413">
    <property type="component" value="Unassembled WGS sequence"/>
</dbReference>
<dbReference type="InterPro" id="IPR014001">
    <property type="entry name" value="Helicase_ATP-bd"/>
</dbReference>
<dbReference type="GO" id="GO:0006355">
    <property type="term" value="P:regulation of DNA-templated transcription"/>
    <property type="evidence" value="ECO:0007669"/>
    <property type="project" value="UniProtKB-UniRule"/>
</dbReference>
<dbReference type="Pfam" id="PF02559">
    <property type="entry name" value="CarD_TRCF_RID"/>
    <property type="match status" value="1"/>
</dbReference>
<dbReference type="PANTHER" id="PTHR47964:SF1">
    <property type="entry name" value="ATP-DEPENDENT DNA HELICASE HOMOLOG RECG, CHLOROPLASTIC"/>
    <property type="match status" value="1"/>
</dbReference>
<dbReference type="InterPro" id="IPR037235">
    <property type="entry name" value="TRCF-like_C_D7"/>
</dbReference>
<dbReference type="Gene3D" id="3.30.2060.10">
    <property type="entry name" value="Penicillin-binding protein 1b domain"/>
    <property type="match status" value="1"/>
</dbReference>
<keyword evidence="8 13" id="KW-0238">DNA-binding</keyword>
<evidence type="ECO:0000256" key="12">
    <source>
        <dbReference type="ARBA" id="ARBA00070128"/>
    </source>
</evidence>
<evidence type="ECO:0000256" key="7">
    <source>
        <dbReference type="ARBA" id="ARBA00022840"/>
    </source>
</evidence>
<dbReference type="GO" id="GO:0005524">
    <property type="term" value="F:ATP binding"/>
    <property type="evidence" value="ECO:0007669"/>
    <property type="project" value="UniProtKB-UniRule"/>
</dbReference>
<keyword evidence="3 13" id="KW-0547">Nucleotide-binding</keyword>
<dbReference type="FunFam" id="3.40.50.300:FF:000546">
    <property type="entry name" value="Transcription-repair-coupling factor"/>
    <property type="match status" value="1"/>
</dbReference>
<evidence type="ECO:0000259" key="15">
    <source>
        <dbReference type="PROSITE" id="PS51194"/>
    </source>
</evidence>
<evidence type="ECO:0000313" key="16">
    <source>
        <dbReference type="EMBL" id="MCP3427612.1"/>
    </source>
</evidence>
<dbReference type="EMBL" id="JANATA010000001">
    <property type="protein sequence ID" value="MCP3427612.1"/>
    <property type="molecule type" value="Genomic_DNA"/>
</dbReference>
<dbReference type="Pfam" id="PF03461">
    <property type="entry name" value="TRCF"/>
    <property type="match status" value="1"/>
</dbReference>
<comment type="function">
    <text evidence="13">Couples transcription and DNA repair by recognizing RNA polymerase (RNAP) stalled at DNA lesions. Mediates ATP-dependent release of RNAP and its truncated transcript from the DNA, and recruitment of nucleotide excision repair machinery to the damaged site.</text>
</comment>
<dbReference type="HAMAP" id="MF_00969">
    <property type="entry name" value="TRCF"/>
    <property type="match status" value="1"/>
</dbReference>
<dbReference type="SMART" id="SM00490">
    <property type="entry name" value="HELICc"/>
    <property type="match status" value="1"/>
</dbReference>
<dbReference type="AlphaFoldDB" id="A0AA42BLI0"/>
<dbReference type="EC" id="3.6.4.-" evidence="13"/>
<evidence type="ECO:0000313" key="17">
    <source>
        <dbReference type="Proteomes" id="UP001165413"/>
    </source>
</evidence>
<dbReference type="GO" id="GO:0003678">
    <property type="term" value="F:DNA helicase activity"/>
    <property type="evidence" value="ECO:0007669"/>
    <property type="project" value="TreeGrafter"/>
</dbReference>
<dbReference type="SMART" id="SM00982">
    <property type="entry name" value="TRCF"/>
    <property type="match status" value="1"/>
</dbReference>
<dbReference type="Gene3D" id="3.90.1150.50">
    <property type="entry name" value="Transcription-repair-coupling factor, D7 domain"/>
    <property type="match status" value="1"/>
</dbReference>
<evidence type="ECO:0000256" key="8">
    <source>
        <dbReference type="ARBA" id="ARBA00023125"/>
    </source>
</evidence>
<evidence type="ECO:0000256" key="11">
    <source>
        <dbReference type="ARBA" id="ARBA00061399"/>
    </source>
</evidence>
<evidence type="ECO:0000256" key="13">
    <source>
        <dbReference type="HAMAP-Rule" id="MF_00969"/>
    </source>
</evidence>
<dbReference type="Pfam" id="PF17757">
    <property type="entry name" value="UvrB_inter"/>
    <property type="match status" value="1"/>
</dbReference>
<dbReference type="Pfam" id="PF21132">
    <property type="entry name" value="MFD_D3"/>
    <property type="match status" value="1"/>
</dbReference>
<dbReference type="GO" id="GO:0003684">
    <property type="term" value="F:damaged DNA binding"/>
    <property type="evidence" value="ECO:0007669"/>
    <property type="project" value="InterPro"/>
</dbReference>
<dbReference type="Gene3D" id="3.40.50.300">
    <property type="entry name" value="P-loop containing nucleotide triphosphate hydrolases"/>
    <property type="match status" value="2"/>
</dbReference>
<comment type="subcellular location">
    <subcellularLocation>
        <location evidence="1 13">Cytoplasm</location>
    </subcellularLocation>
</comment>
<dbReference type="CDD" id="cd17991">
    <property type="entry name" value="DEXHc_TRCF"/>
    <property type="match status" value="1"/>
</dbReference>
<dbReference type="InterPro" id="IPR005118">
    <property type="entry name" value="TRCF_C"/>
</dbReference>
<dbReference type="InterPro" id="IPR048635">
    <property type="entry name" value="MFD_D3"/>
</dbReference>
<keyword evidence="17" id="KW-1185">Reference proteome</keyword>
<dbReference type="GO" id="GO:0005737">
    <property type="term" value="C:cytoplasm"/>
    <property type="evidence" value="ECO:0007669"/>
    <property type="project" value="UniProtKB-SubCell"/>
</dbReference>
<evidence type="ECO:0000256" key="2">
    <source>
        <dbReference type="ARBA" id="ARBA00022490"/>
    </source>
</evidence>
<protein>
    <recommendedName>
        <fullName evidence="12 13">Transcription-repair-coupling factor</fullName>
        <shortName evidence="13">TRCF</shortName>
        <ecNumber evidence="13">3.6.4.-</ecNumber>
    </recommendedName>
</protein>
<evidence type="ECO:0000259" key="14">
    <source>
        <dbReference type="PROSITE" id="PS51192"/>
    </source>
</evidence>
<dbReference type="PANTHER" id="PTHR47964">
    <property type="entry name" value="ATP-DEPENDENT DNA HELICASE HOMOLOG RECG, CHLOROPLASTIC"/>
    <property type="match status" value="1"/>
</dbReference>
<dbReference type="Gene3D" id="3.40.50.11180">
    <property type="match status" value="1"/>
</dbReference>
<evidence type="ECO:0000256" key="1">
    <source>
        <dbReference type="ARBA" id="ARBA00004496"/>
    </source>
</evidence>
<dbReference type="Pfam" id="PF00271">
    <property type="entry name" value="Helicase_C"/>
    <property type="match status" value="1"/>
</dbReference>
<dbReference type="SUPFAM" id="SSF143517">
    <property type="entry name" value="TRCF domain-like"/>
    <property type="match status" value="1"/>
</dbReference>
<dbReference type="InterPro" id="IPR041471">
    <property type="entry name" value="UvrB_inter"/>
</dbReference>
<dbReference type="Gene3D" id="3.40.50.11140">
    <property type="match status" value="1"/>
</dbReference>
<dbReference type="GO" id="GO:0000716">
    <property type="term" value="P:transcription-coupled nucleotide-excision repair, DNA damage recognition"/>
    <property type="evidence" value="ECO:0007669"/>
    <property type="project" value="UniProtKB-UniRule"/>
</dbReference>
<dbReference type="Gene3D" id="2.40.10.170">
    <property type="match status" value="1"/>
</dbReference>
<dbReference type="InterPro" id="IPR001650">
    <property type="entry name" value="Helicase_C-like"/>
</dbReference>
<dbReference type="PROSITE" id="PS51192">
    <property type="entry name" value="HELICASE_ATP_BIND_1"/>
    <property type="match status" value="1"/>
</dbReference>
<dbReference type="NCBIfam" id="NF007966">
    <property type="entry name" value="PRK10689.1"/>
    <property type="match status" value="1"/>
</dbReference>
<feature type="domain" description="Helicase ATP-binding" evidence="14">
    <location>
        <begin position="630"/>
        <end position="791"/>
    </location>
</feature>
<proteinExistence type="inferred from homology"/>
<dbReference type="GO" id="GO:0016787">
    <property type="term" value="F:hydrolase activity"/>
    <property type="evidence" value="ECO:0007669"/>
    <property type="project" value="UniProtKB-KW"/>
</dbReference>
<sequence length="1164" mass="130690">MANIFSPTRPKAKADTAKPQALSWGNLAGSSSALAIANAIQQDERPILLLTADSPSAQRLEQEILFFLGESANTSQIQLFPDWETLPYDHFSPHQDIVSQRLETLFELTNHNPKVIIVPVNTAMQRLAPVEYLAQYVLFLKTGQTLDIDSFRRQLEQAGYLHVNQVMTHSEFSVRGSIIDLFPMGSDKPFRIDLFDDEIDSISFFNTSDQRSEAKVTEIKLLPAREFPTDQNARKQFRDAFLDTFDENNSKESVFYQITKGTMPGGVEYYLPLFFNTTATIFDYLHDNTLLLMHGDIEFAANRFWDDINHRYEQYRYNPVRPLLPPATLYTPVETLFAQCKQWPRVALDAGTLPSKGGRTNYNIEPVLDIALDASKKIPAQALTNFIKKQKASTRIVFCAETQGRQENLLQLLRKTPYSPQPIAHFPDYKDHLTSIVVGRVEHSFCVQQGKDDSVIFITETQLLGHQVSSRRRRDKRKATDESAIIRNLAELSTGQPVVHLEHGVGRFLGLQTLDAGGITTEFVALEYAKGAKLYVPVAYLNQISRYSGGDPDTAPLHTLGKDTWSKAKEKAAKKVRDVAAELLNVYAKRAAKPGYAHAIEWSEYQKFADSFPFAETPDQAQAISAVVNDMGMPSAMDRLVCGDVGFGKTEVAMRAAFIAAHHGKQVAILVPTTLLAQQHFENFVNRFSDWPFNIQVMSRFVSTKNQKSVMAGLAEGTVDIVVGTHKLLQNDIKFADLGLVIIDEEHRFGVRQKDKFKALRNDVDILTLTATPIPRTLNMAMSGMRDLSIIATPPAKRLPIKTFVIKRNQEIIREAIMREILRGGQVYFLHNDIDTIASTLEELQGIVPEARIAIGHGQMRERELEGVMDDFYHQRYNVLLCTTIIETGIDVPSANTIIMDRADHLGLAQLHQLRGRVGRSHHQAYAYLLTPHPRRMTKDSIKRLEAIASLEDLGSGFALATHDLEIRGAGELLGDGQSGQIASVGFSLYMEMLDKAVAAIRSGKEPDLDYSVAEQTDIELKIPALFPEKYIGDINLRLSLYKRLASCQDKHEIDELHVELIDRFGLLPEPAKHLFQVTEFKLLADMIGIKKIEASAQGGLVEFKQDARIDPGYLIKMIQQHPTTYRFDGPTRLKVVKECQTAQARVDWVEQLLASLMDEGLTA</sequence>